<accession>H2CL67</accession>
<evidence type="ECO:0000259" key="1">
    <source>
        <dbReference type="PROSITE" id="PS51782"/>
    </source>
</evidence>
<name>H2CL67_9LEPT</name>
<keyword evidence="3" id="KW-1185">Reference proteome</keyword>
<dbReference type="Pfam" id="PF01476">
    <property type="entry name" value="LysM"/>
    <property type="match status" value="1"/>
</dbReference>
<protein>
    <submittedName>
        <fullName evidence="2">Peptidoglycan-binding lysin domain-containing protein</fullName>
    </submittedName>
</protein>
<dbReference type="RefSeq" id="WP_002774877.1">
    <property type="nucleotide sequence ID" value="NZ_JH597773.1"/>
</dbReference>
<sequence length="120" mass="13539">MTHTWRSGDTLQRIAARWYGDWTLWPAVRDANGLVSVLPSSGQRLEIPDLPDRERLHTVVSGDSYESVSLLYYGTEHFAERLRNANPTEHIYDLVGRQIVIPALVNGATVRRLRNAANAV</sequence>
<dbReference type="PROSITE" id="PS51782">
    <property type="entry name" value="LYSM"/>
    <property type="match status" value="1"/>
</dbReference>
<dbReference type="InterPro" id="IPR036779">
    <property type="entry name" value="LysM_dom_sf"/>
</dbReference>
<proteinExistence type="predicted"/>
<dbReference type="EMBL" id="JH597773">
    <property type="protein sequence ID" value="EHQ08318.1"/>
    <property type="molecule type" value="Genomic_DNA"/>
</dbReference>
<gene>
    <name evidence="2" type="ORF">Lepil_3661</name>
</gene>
<reference evidence="2 3" key="1">
    <citation type="submission" date="2011-10" db="EMBL/GenBank/DDBJ databases">
        <title>The Improved High-Quality Draft genome of Leptonema illini DSM 21528.</title>
        <authorList>
            <consortium name="US DOE Joint Genome Institute (JGI-PGF)"/>
            <person name="Lucas S."/>
            <person name="Copeland A."/>
            <person name="Lapidus A."/>
            <person name="Glavina del Rio T."/>
            <person name="Dalin E."/>
            <person name="Tice H."/>
            <person name="Bruce D."/>
            <person name="Goodwin L."/>
            <person name="Pitluck S."/>
            <person name="Peters L."/>
            <person name="Mikhailova N."/>
            <person name="Held B."/>
            <person name="Kyrpides N."/>
            <person name="Mavromatis K."/>
            <person name="Ivanova N."/>
            <person name="Markowitz V."/>
            <person name="Cheng J.-F."/>
            <person name="Hugenholtz P."/>
            <person name="Woyke T."/>
            <person name="Wu D."/>
            <person name="Gronow S."/>
            <person name="Wellnitz S."/>
            <person name="Brambilla E.-M."/>
            <person name="Klenk H.-P."/>
            <person name="Eisen J.A."/>
        </authorList>
    </citation>
    <scope>NUCLEOTIDE SEQUENCE [LARGE SCALE GENOMIC DNA]</scope>
    <source>
        <strain evidence="2 3">DSM 21528</strain>
    </source>
</reference>
<evidence type="ECO:0000313" key="3">
    <source>
        <dbReference type="Proteomes" id="UP000005737"/>
    </source>
</evidence>
<dbReference type="SMART" id="SM00257">
    <property type="entry name" value="LysM"/>
    <property type="match status" value="2"/>
</dbReference>
<dbReference type="CDD" id="cd00118">
    <property type="entry name" value="LysM"/>
    <property type="match status" value="2"/>
</dbReference>
<evidence type="ECO:0000313" key="2">
    <source>
        <dbReference type="EMBL" id="EHQ08318.1"/>
    </source>
</evidence>
<dbReference type="Proteomes" id="UP000005737">
    <property type="component" value="Unassembled WGS sequence"/>
</dbReference>
<dbReference type="STRING" id="183.GCA_002009735_02094"/>
<dbReference type="Gene3D" id="3.10.350.10">
    <property type="entry name" value="LysM domain"/>
    <property type="match status" value="1"/>
</dbReference>
<dbReference type="InterPro" id="IPR018392">
    <property type="entry name" value="LysM"/>
</dbReference>
<feature type="domain" description="LysM" evidence="1">
    <location>
        <begin position="1"/>
        <end position="47"/>
    </location>
</feature>
<dbReference type="AlphaFoldDB" id="H2CL67"/>
<dbReference type="HOGENOM" id="CLU_2046793_0_0_12"/>
<organism evidence="2 3">
    <name type="scientific">Leptonema illini DSM 21528</name>
    <dbReference type="NCBI Taxonomy" id="929563"/>
    <lineage>
        <taxon>Bacteria</taxon>
        <taxon>Pseudomonadati</taxon>
        <taxon>Spirochaetota</taxon>
        <taxon>Spirochaetia</taxon>
        <taxon>Leptospirales</taxon>
        <taxon>Leptospiraceae</taxon>
        <taxon>Leptonema</taxon>
    </lineage>
</organism>